<accession>A0A0B7MKJ8</accession>
<dbReference type="Pfam" id="PF09720">
    <property type="entry name" value="Unstab_antitox"/>
    <property type="match status" value="1"/>
</dbReference>
<dbReference type="OrthoDB" id="1525098at2"/>
<dbReference type="InterPro" id="IPR013406">
    <property type="entry name" value="CHP02574_addiction_mod"/>
</dbReference>
<dbReference type="RefSeq" id="WP_044664643.1">
    <property type="nucleotide sequence ID" value="NZ_CDRZ01000112.1"/>
</dbReference>
<sequence length="75" mass="8522">MSSKTNDLLTMIESLPIDVKTTLVEKLLASMQPLQKDVDDEWIKAAEERISEIKTDNVKVIPGNEVFNEIKEKYG</sequence>
<dbReference type="Proteomes" id="UP000046155">
    <property type="component" value="Unassembled WGS sequence"/>
</dbReference>
<dbReference type="EMBL" id="CDRZ01000112">
    <property type="protein sequence ID" value="CEO88496.1"/>
    <property type="molecule type" value="Genomic_DNA"/>
</dbReference>
<dbReference type="AlphaFoldDB" id="A0A0B7MKJ8"/>
<gene>
    <name evidence="1" type="ORF">SSCH_20003</name>
</gene>
<reference evidence="2" key="1">
    <citation type="submission" date="2015-01" db="EMBL/GenBank/DDBJ databases">
        <authorList>
            <person name="Manzoor Shahid"/>
            <person name="Zubair Saima"/>
        </authorList>
    </citation>
    <scope>NUCLEOTIDE SEQUENCE [LARGE SCALE GENOMIC DNA]</scope>
    <source>
        <strain evidence="2">Sp3</strain>
    </source>
</reference>
<proteinExistence type="predicted"/>
<evidence type="ECO:0000313" key="2">
    <source>
        <dbReference type="Proteomes" id="UP000046155"/>
    </source>
</evidence>
<organism evidence="1 2">
    <name type="scientific">Syntrophaceticus schinkii</name>
    <dbReference type="NCBI Taxonomy" id="499207"/>
    <lineage>
        <taxon>Bacteria</taxon>
        <taxon>Bacillati</taxon>
        <taxon>Bacillota</taxon>
        <taxon>Clostridia</taxon>
        <taxon>Thermoanaerobacterales</taxon>
        <taxon>Thermoanaerobacterales Family III. Incertae Sedis</taxon>
        <taxon>Syntrophaceticus</taxon>
    </lineage>
</organism>
<name>A0A0B7MKJ8_9FIRM</name>
<protein>
    <recommendedName>
        <fullName evidence="3">Addiction module component, TIGR02574 family</fullName>
    </recommendedName>
</protein>
<evidence type="ECO:0008006" key="3">
    <source>
        <dbReference type="Google" id="ProtNLM"/>
    </source>
</evidence>
<evidence type="ECO:0000313" key="1">
    <source>
        <dbReference type="EMBL" id="CEO88496.1"/>
    </source>
</evidence>
<keyword evidence="2" id="KW-1185">Reference proteome</keyword>